<accession>A0ACC2SB91</accession>
<reference evidence="1" key="1">
    <citation type="submission" date="2022-04" db="EMBL/GenBank/DDBJ databases">
        <title>Genome of the entomopathogenic fungus Entomophthora muscae.</title>
        <authorList>
            <person name="Elya C."/>
            <person name="Lovett B.R."/>
            <person name="Lee E."/>
            <person name="Macias A.M."/>
            <person name="Hajek A.E."/>
            <person name="De Bivort B.L."/>
            <person name="Kasson M.T."/>
            <person name="De Fine Licht H.H."/>
            <person name="Stajich J.E."/>
        </authorList>
    </citation>
    <scope>NUCLEOTIDE SEQUENCE</scope>
    <source>
        <strain evidence="1">Berkeley</strain>
    </source>
</reference>
<proteinExistence type="predicted"/>
<dbReference type="EMBL" id="QTSX02005559">
    <property type="protein sequence ID" value="KAJ9059664.1"/>
    <property type="molecule type" value="Genomic_DNA"/>
</dbReference>
<keyword evidence="2" id="KW-1185">Reference proteome</keyword>
<evidence type="ECO:0000313" key="2">
    <source>
        <dbReference type="Proteomes" id="UP001165960"/>
    </source>
</evidence>
<comment type="caution">
    <text evidence="1">The sequence shown here is derived from an EMBL/GenBank/DDBJ whole genome shotgun (WGS) entry which is preliminary data.</text>
</comment>
<gene>
    <name evidence="1" type="ORF">DSO57_1039119</name>
</gene>
<organism evidence="1 2">
    <name type="scientific">Entomophthora muscae</name>
    <dbReference type="NCBI Taxonomy" id="34485"/>
    <lineage>
        <taxon>Eukaryota</taxon>
        <taxon>Fungi</taxon>
        <taxon>Fungi incertae sedis</taxon>
        <taxon>Zoopagomycota</taxon>
        <taxon>Entomophthoromycotina</taxon>
        <taxon>Entomophthoromycetes</taxon>
        <taxon>Entomophthorales</taxon>
        <taxon>Entomophthoraceae</taxon>
        <taxon>Entomophthora</taxon>
    </lineage>
</organism>
<evidence type="ECO:0000313" key="1">
    <source>
        <dbReference type="EMBL" id="KAJ9059664.1"/>
    </source>
</evidence>
<protein>
    <submittedName>
        <fullName evidence="1">Uncharacterized protein</fullName>
    </submittedName>
</protein>
<dbReference type="Proteomes" id="UP001165960">
    <property type="component" value="Unassembled WGS sequence"/>
</dbReference>
<name>A0ACC2SB91_9FUNG</name>
<sequence>MVELSSLKYIGSGSMLHRLGCPTHEGTRQSFLEHVSPSKSTQAFLNAHQKPPLNKQKETHHQIRRSEGSRTLPQHNCNFDHHGTYKDSALAVPEAIQVPYRSFQAAEKIVSLTYLAQAKWGHAL</sequence>